<gene>
    <name evidence="2" type="ORF">J07HQW1_02134</name>
</gene>
<dbReference type="HOGENOM" id="CLU_161119_0_0_2"/>
<proteinExistence type="predicted"/>
<keyword evidence="1" id="KW-0472">Membrane</keyword>
<dbReference type="AlphaFoldDB" id="U1MQ16"/>
<feature type="transmembrane region" description="Helical" evidence="1">
    <location>
        <begin position="22"/>
        <end position="51"/>
    </location>
</feature>
<feature type="transmembrane region" description="Helical" evidence="1">
    <location>
        <begin position="63"/>
        <end position="82"/>
    </location>
</feature>
<dbReference type="EMBL" id="KE356560">
    <property type="protein sequence ID" value="ERG92099.1"/>
    <property type="molecule type" value="Genomic_DNA"/>
</dbReference>
<evidence type="ECO:0000256" key="1">
    <source>
        <dbReference type="SAM" id="Phobius"/>
    </source>
</evidence>
<sequence length="92" mass="10334">MIGLQLFAIVILDPTDYPSSSAYIWVVRILSVGFFVALVGAFVGLSFDIIYVAESSEWTPSMWYSLMFFVPVIGVVIGLHYLSKRSRYVGLF</sequence>
<reference evidence="2 3" key="1">
    <citation type="journal article" date="2013" name="PLoS ONE">
        <title>Assembly-driven community genomics of a hypersaline microbial ecosystem.</title>
        <authorList>
            <person name="Podell S."/>
            <person name="Ugalde J.A."/>
            <person name="Narasingarao P."/>
            <person name="Banfield J.F."/>
            <person name="Heidelberg K.B."/>
            <person name="Allen E.E."/>
        </authorList>
    </citation>
    <scope>NUCLEOTIDE SEQUENCE [LARGE SCALE GENOMIC DNA]</scope>
    <source>
        <strain evidence="3">J07HQW1</strain>
    </source>
</reference>
<name>U1MQ16_9EURY</name>
<accession>U1MQ16</accession>
<keyword evidence="1" id="KW-1133">Transmembrane helix</keyword>
<dbReference type="Proteomes" id="UP000030649">
    <property type="component" value="Unassembled WGS sequence"/>
</dbReference>
<protein>
    <submittedName>
        <fullName evidence="2">Uncharacterized protein</fullName>
    </submittedName>
</protein>
<evidence type="ECO:0000313" key="2">
    <source>
        <dbReference type="EMBL" id="ERG92099.1"/>
    </source>
</evidence>
<keyword evidence="1" id="KW-0812">Transmembrane</keyword>
<evidence type="ECO:0000313" key="3">
    <source>
        <dbReference type="Proteomes" id="UP000030649"/>
    </source>
</evidence>
<organism evidence="2 3">
    <name type="scientific">Haloquadratum walsbyi J07HQW1</name>
    <dbReference type="NCBI Taxonomy" id="1238424"/>
    <lineage>
        <taxon>Archaea</taxon>
        <taxon>Methanobacteriati</taxon>
        <taxon>Methanobacteriota</taxon>
        <taxon>Stenosarchaea group</taxon>
        <taxon>Halobacteria</taxon>
        <taxon>Halobacteriales</taxon>
        <taxon>Haloferacaceae</taxon>
        <taxon>Haloquadratum</taxon>
    </lineage>
</organism>